<name>A0A421AY88_9PSEU</name>
<keyword evidence="2" id="KW-1185">Reference proteome</keyword>
<dbReference type="Proteomes" id="UP000282454">
    <property type="component" value="Unassembled WGS sequence"/>
</dbReference>
<dbReference type="OrthoDB" id="4094653at2"/>
<evidence type="ECO:0000313" key="2">
    <source>
        <dbReference type="Proteomes" id="UP000282454"/>
    </source>
</evidence>
<proteinExistence type="predicted"/>
<organism evidence="1 2">
    <name type="scientific">Actinokineospora cianjurensis</name>
    <dbReference type="NCBI Taxonomy" id="585224"/>
    <lineage>
        <taxon>Bacteria</taxon>
        <taxon>Bacillati</taxon>
        <taxon>Actinomycetota</taxon>
        <taxon>Actinomycetes</taxon>
        <taxon>Pseudonocardiales</taxon>
        <taxon>Pseudonocardiaceae</taxon>
        <taxon>Actinokineospora</taxon>
    </lineage>
</organism>
<dbReference type="InterPro" id="IPR058154">
    <property type="entry name" value="Bxb1_TTP-like"/>
</dbReference>
<dbReference type="EMBL" id="RCDD01000005">
    <property type="protein sequence ID" value="RLK54823.1"/>
    <property type="molecule type" value="Genomic_DNA"/>
</dbReference>
<protein>
    <recommendedName>
        <fullName evidence="3">Major tail protein</fullName>
    </recommendedName>
</protein>
<dbReference type="Pfam" id="PF25681">
    <property type="entry name" value="Phage_TTP_17"/>
    <property type="match status" value="1"/>
</dbReference>
<comment type="caution">
    <text evidence="1">The sequence shown here is derived from an EMBL/GenBank/DDBJ whole genome shotgun (WGS) entry which is preliminary data.</text>
</comment>
<reference evidence="1 2" key="1">
    <citation type="submission" date="2018-10" db="EMBL/GenBank/DDBJ databases">
        <title>Genomic Encyclopedia of Archaeal and Bacterial Type Strains, Phase II (KMG-II): from individual species to whole genera.</title>
        <authorList>
            <person name="Goeker M."/>
        </authorList>
    </citation>
    <scope>NUCLEOTIDE SEQUENCE [LARGE SCALE GENOMIC DNA]</scope>
    <source>
        <strain evidence="1 2">DSM 45657</strain>
    </source>
</reference>
<accession>A0A421AY88</accession>
<sequence>MALNDSAVLIPGTGRVYLAAPGQAAPPDPRNPVDPWSVVGHTSRDDGLTITRDNGDSEVKGTWENPALRERRDPATWAITFQLHQLDNNTMELFFGAGDVDTVGVFGVQGSAPPVERALFVRMIDGSAEAGLYVPRVSVGSDDDISVDVENFLAFPVRAQVLQVTGSNVMEWYAAGLGKPA</sequence>
<gene>
    <name evidence="1" type="ORF">CLV68_5211</name>
</gene>
<evidence type="ECO:0000313" key="1">
    <source>
        <dbReference type="EMBL" id="RLK54823.1"/>
    </source>
</evidence>
<evidence type="ECO:0008006" key="3">
    <source>
        <dbReference type="Google" id="ProtNLM"/>
    </source>
</evidence>
<dbReference type="AlphaFoldDB" id="A0A421AY88"/>
<dbReference type="RefSeq" id="WP_121393485.1">
    <property type="nucleotide sequence ID" value="NZ_RCDD01000005.1"/>
</dbReference>